<dbReference type="Gene3D" id="3.30.70.270">
    <property type="match status" value="1"/>
</dbReference>
<dbReference type="EMBL" id="JACCKB010000044">
    <property type="protein sequence ID" value="NYZ68549.1"/>
    <property type="molecule type" value="Genomic_DNA"/>
</dbReference>
<dbReference type="Proteomes" id="UP000569732">
    <property type="component" value="Unassembled WGS sequence"/>
</dbReference>
<dbReference type="Gene3D" id="3.20.20.450">
    <property type="entry name" value="EAL domain"/>
    <property type="match status" value="1"/>
</dbReference>
<dbReference type="PANTHER" id="PTHR44757:SF2">
    <property type="entry name" value="BIOFILM ARCHITECTURE MAINTENANCE PROTEIN MBAA"/>
    <property type="match status" value="1"/>
</dbReference>
<gene>
    <name evidence="5" type="ORF">H0A36_21270</name>
</gene>
<accession>A0A853I6Z7</accession>
<name>A0A853I6Z7_9GAMM</name>
<proteinExistence type="predicted"/>
<dbReference type="InterPro" id="IPR033414">
    <property type="entry name" value="Sensor_dom"/>
</dbReference>
<keyword evidence="2" id="KW-0812">Transmembrane</keyword>
<dbReference type="SUPFAM" id="SSF55073">
    <property type="entry name" value="Nucleotide cyclase"/>
    <property type="match status" value="1"/>
</dbReference>
<comment type="cofactor">
    <cofactor evidence="1">
        <name>Mg(2+)</name>
        <dbReference type="ChEBI" id="CHEBI:18420"/>
    </cofactor>
</comment>
<dbReference type="InterPro" id="IPR001610">
    <property type="entry name" value="PAC"/>
</dbReference>
<dbReference type="InterPro" id="IPR043128">
    <property type="entry name" value="Rev_trsase/Diguanyl_cyclase"/>
</dbReference>
<dbReference type="CDD" id="cd01948">
    <property type="entry name" value="EAL"/>
    <property type="match status" value="1"/>
</dbReference>
<dbReference type="Pfam" id="PF00990">
    <property type="entry name" value="GGDEF"/>
    <property type="match status" value="1"/>
</dbReference>
<dbReference type="InterPro" id="IPR000160">
    <property type="entry name" value="GGDEF_dom"/>
</dbReference>
<dbReference type="PROSITE" id="PS50887">
    <property type="entry name" value="GGDEF"/>
    <property type="match status" value="1"/>
</dbReference>
<dbReference type="NCBIfam" id="TIGR00229">
    <property type="entry name" value="sensory_box"/>
    <property type="match status" value="1"/>
</dbReference>
<sequence length="817" mass="92198">MFELTKVMDIPTFLKIRSTGLGRKLLFLIILASSIITLFLTITQLYLDYRVDRGLLDERFAEVEQSHIPSLISNIWLLNKDIVISQLEGVNSLPDFVHTELLDDKGNLFHHVGEKAGKYLIKKEWPLVYDSPQGERQIGVLVVWATLDNIYSRLLDKVFVILASQAVKTFLVSGVILFIIFTVVTYRLGIVSNFLAKWDPTSDELPPKIDTKKRKKTDELDDLVTIIEAMRTRLSHSFEKMQKLFDDVQKQKNQLKSVFDGSSDIILVLNIKKQIVSACNRRAWQALGYQEKDLIEQPIEKLFPSSFKEIPIFNNEGKTDDEIIEAKELRLSAKGGHFIPVEIVSSVIEYHDQPHLLVLGRDISERKIQEAKINRMAWYDSLTGLPNRALIRDRIHQALLHNKRHADYSGVLFVDLDYFKDINDSLGHNIGDQLLIEVSQRLKDVVREEDSVGRLGGDEFIILLNNLGLAESVARKSLAVVANKLCNSLADPFYIENNKLSVTASMGGALSPIDGEDVDELLRRADLSMYKSKEAGRNHFTMYTNDLDAISSKRLNLFVALREATHNQEFVLFYQPIIDMQTNQVVSVEALIRWNKGGVMVSPSGFITQLSETGLIIPVGGWAIETACREMMTQLKAGNNQRQISIAVNVSPVQFGSEGFLEHLKKVLTITGLPPHLLVLEVTEDLTIDDSTSAIEMLHKIRELGVKLALDDFGTGYSSLSYLKRLPASKLKIDQSFTRDMLIDPDDKAIVSTIISIAKELKLEVVAEGVEQLEHAETLIHMGCEQAQGFYFMKPQASLRKAMLMELPVQLKKVQNN</sequence>
<evidence type="ECO:0000259" key="3">
    <source>
        <dbReference type="PROSITE" id="PS50883"/>
    </source>
</evidence>
<keyword evidence="2" id="KW-1133">Transmembrane helix</keyword>
<dbReference type="InterPro" id="IPR052155">
    <property type="entry name" value="Biofilm_reg_signaling"/>
</dbReference>
<evidence type="ECO:0000256" key="1">
    <source>
        <dbReference type="ARBA" id="ARBA00001946"/>
    </source>
</evidence>
<dbReference type="InterPro" id="IPR035965">
    <property type="entry name" value="PAS-like_dom_sf"/>
</dbReference>
<evidence type="ECO:0000313" key="6">
    <source>
        <dbReference type="Proteomes" id="UP000569732"/>
    </source>
</evidence>
<dbReference type="GO" id="GO:0003824">
    <property type="term" value="F:catalytic activity"/>
    <property type="evidence" value="ECO:0007669"/>
    <property type="project" value="UniProtKB-ARBA"/>
</dbReference>
<dbReference type="Pfam" id="PF17149">
    <property type="entry name" value="CHASE5"/>
    <property type="match status" value="1"/>
</dbReference>
<dbReference type="RefSeq" id="WP_180570553.1">
    <property type="nucleotide sequence ID" value="NZ_JACCKB010000044.1"/>
</dbReference>
<feature type="domain" description="EAL" evidence="3">
    <location>
        <begin position="554"/>
        <end position="809"/>
    </location>
</feature>
<dbReference type="FunFam" id="3.30.70.270:FF:000001">
    <property type="entry name" value="Diguanylate cyclase domain protein"/>
    <property type="match status" value="1"/>
</dbReference>
<dbReference type="NCBIfam" id="TIGR00254">
    <property type="entry name" value="GGDEF"/>
    <property type="match status" value="1"/>
</dbReference>
<dbReference type="InterPro" id="IPR035919">
    <property type="entry name" value="EAL_sf"/>
</dbReference>
<dbReference type="PROSITE" id="PS50883">
    <property type="entry name" value="EAL"/>
    <property type="match status" value="1"/>
</dbReference>
<dbReference type="Pfam" id="PF00563">
    <property type="entry name" value="EAL"/>
    <property type="match status" value="1"/>
</dbReference>
<evidence type="ECO:0000313" key="5">
    <source>
        <dbReference type="EMBL" id="NYZ68549.1"/>
    </source>
</evidence>
<dbReference type="SMART" id="SM00086">
    <property type="entry name" value="PAC"/>
    <property type="match status" value="1"/>
</dbReference>
<reference evidence="5 6" key="1">
    <citation type="submission" date="2020-07" db="EMBL/GenBank/DDBJ databases">
        <title>Endozoicomonas sp. nov., isolated from sediment.</title>
        <authorList>
            <person name="Gu T."/>
        </authorList>
    </citation>
    <scope>NUCLEOTIDE SEQUENCE [LARGE SCALE GENOMIC DNA]</scope>
    <source>
        <strain evidence="5 6">SM1973</strain>
    </source>
</reference>
<keyword evidence="2" id="KW-0472">Membrane</keyword>
<comment type="caution">
    <text evidence="5">The sequence shown here is derived from an EMBL/GenBank/DDBJ whole genome shotgun (WGS) entry which is preliminary data.</text>
</comment>
<feature type="transmembrane region" description="Helical" evidence="2">
    <location>
        <begin position="158"/>
        <end position="184"/>
    </location>
</feature>
<dbReference type="PANTHER" id="PTHR44757">
    <property type="entry name" value="DIGUANYLATE CYCLASE DGCP"/>
    <property type="match status" value="1"/>
</dbReference>
<evidence type="ECO:0000256" key="2">
    <source>
        <dbReference type="SAM" id="Phobius"/>
    </source>
</evidence>
<dbReference type="InterPro" id="IPR001633">
    <property type="entry name" value="EAL_dom"/>
</dbReference>
<dbReference type="Gene3D" id="3.30.450.20">
    <property type="entry name" value="PAS domain"/>
    <property type="match status" value="1"/>
</dbReference>
<feature type="transmembrane region" description="Helical" evidence="2">
    <location>
        <begin position="25"/>
        <end position="47"/>
    </location>
</feature>
<dbReference type="InterPro" id="IPR000014">
    <property type="entry name" value="PAS"/>
</dbReference>
<organism evidence="5 6">
    <name type="scientific">Spartinivicinus marinus</name>
    <dbReference type="NCBI Taxonomy" id="2994442"/>
    <lineage>
        <taxon>Bacteria</taxon>
        <taxon>Pseudomonadati</taxon>
        <taxon>Pseudomonadota</taxon>
        <taxon>Gammaproteobacteria</taxon>
        <taxon>Oceanospirillales</taxon>
        <taxon>Zooshikellaceae</taxon>
        <taxon>Spartinivicinus</taxon>
    </lineage>
</organism>
<dbReference type="CDD" id="cd00130">
    <property type="entry name" value="PAS"/>
    <property type="match status" value="1"/>
</dbReference>
<evidence type="ECO:0000259" key="4">
    <source>
        <dbReference type="PROSITE" id="PS50887"/>
    </source>
</evidence>
<dbReference type="SMART" id="SM00267">
    <property type="entry name" value="GGDEF"/>
    <property type="match status" value="1"/>
</dbReference>
<dbReference type="SUPFAM" id="SSF55785">
    <property type="entry name" value="PYP-like sensor domain (PAS domain)"/>
    <property type="match status" value="1"/>
</dbReference>
<feature type="domain" description="GGDEF" evidence="4">
    <location>
        <begin position="407"/>
        <end position="545"/>
    </location>
</feature>
<dbReference type="CDD" id="cd01949">
    <property type="entry name" value="GGDEF"/>
    <property type="match status" value="1"/>
</dbReference>
<dbReference type="AlphaFoldDB" id="A0A853I6Z7"/>
<dbReference type="InterPro" id="IPR029787">
    <property type="entry name" value="Nucleotide_cyclase"/>
</dbReference>
<dbReference type="SMART" id="SM00052">
    <property type="entry name" value="EAL"/>
    <property type="match status" value="1"/>
</dbReference>
<dbReference type="SUPFAM" id="SSF141868">
    <property type="entry name" value="EAL domain-like"/>
    <property type="match status" value="1"/>
</dbReference>
<keyword evidence="6" id="KW-1185">Reference proteome</keyword>
<dbReference type="Pfam" id="PF13426">
    <property type="entry name" value="PAS_9"/>
    <property type="match status" value="1"/>
</dbReference>
<protein>
    <submittedName>
        <fullName evidence="5">EAL domain-containing protein</fullName>
    </submittedName>
</protein>